<dbReference type="Gene3D" id="1.10.3210.10">
    <property type="entry name" value="Hypothetical protein af1432"/>
    <property type="match status" value="1"/>
</dbReference>
<dbReference type="InterPro" id="IPR021812">
    <property type="entry name" value="DUF3391"/>
</dbReference>
<sequence length="410" mass="45417">MYVSQLDRPWLETPYAIQGISIKTMEDILALERYCVFVYVDLNKSDPHIVKKYSPGASGAVKIQETAKVAKGIYQTPRAVTEKTPFHGGQVYADTRTVEEELPVANQVHHIALDVIKEIKTNFERSDTLEVRDARNAVYAMSDSIVRNPDAMLLLAQLKSSGELLYDSAVNNSILLLAFGRHLGLPRAELSLLGLGGLLMDVGKLRIPLEIVTTTDFLGLEELNLLKKHVRYGEEIIKQSGDIPATVFDIVSQHHEREDGSGYPRGLNANQLNTYARMAAIVDSYQELARLQPHSPATRTFQIFNQLKELSRCGLNATLVEQFAHCVGVFPVGSLVELNTGEVAIVLTHSRSKRALPSVMVVLDANKQPHETPETRDLKLLLPGPDGAPYTITQDLPCGAYGVDVKKYYL</sequence>
<dbReference type="PROSITE" id="PS51832">
    <property type="entry name" value="HD_GYP"/>
    <property type="match status" value="1"/>
</dbReference>
<dbReference type="STRING" id="52441.SAMN05216302_101223"/>
<dbReference type="EMBL" id="FOSP01000012">
    <property type="protein sequence ID" value="SFK67821.1"/>
    <property type="molecule type" value="Genomic_DNA"/>
</dbReference>
<gene>
    <name evidence="2" type="ORF">SAMN05216302_101223</name>
</gene>
<dbReference type="PANTHER" id="PTHR43155:SF2">
    <property type="entry name" value="CYCLIC DI-GMP PHOSPHODIESTERASE PA4108"/>
    <property type="match status" value="1"/>
</dbReference>
<dbReference type="CDD" id="cd00077">
    <property type="entry name" value="HDc"/>
    <property type="match status" value="1"/>
</dbReference>
<dbReference type="InterPro" id="IPR037522">
    <property type="entry name" value="HD_GYP_dom"/>
</dbReference>
<dbReference type="Pfam" id="PF11871">
    <property type="entry name" value="DUF3391"/>
    <property type="match status" value="1"/>
</dbReference>
<dbReference type="AlphaFoldDB" id="A0A1I4BIP0"/>
<proteinExistence type="predicted"/>
<name>A0A1I4BIP0_9PROT</name>
<evidence type="ECO:0000313" key="2">
    <source>
        <dbReference type="EMBL" id="SFK67821.1"/>
    </source>
</evidence>
<reference evidence="3" key="1">
    <citation type="submission" date="2016-10" db="EMBL/GenBank/DDBJ databases">
        <authorList>
            <person name="Varghese N."/>
            <person name="Submissions S."/>
        </authorList>
    </citation>
    <scope>NUCLEOTIDE SEQUENCE [LARGE SCALE GENOMIC DNA]</scope>
    <source>
        <strain evidence="3">Nm69</strain>
    </source>
</reference>
<evidence type="ECO:0000313" key="3">
    <source>
        <dbReference type="Proteomes" id="UP000199533"/>
    </source>
</evidence>
<dbReference type="Pfam" id="PF13487">
    <property type="entry name" value="HD_5"/>
    <property type="match status" value="1"/>
</dbReference>
<keyword evidence="3" id="KW-1185">Reference proteome</keyword>
<feature type="domain" description="HD-GYP" evidence="1">
    <location>
        <begin position="141"/>
        <end position="339"/>
    </location>
</feature>
<protein>
    <submittedName>
        <fullName evidence="2">HD-GYP domain, c-di-GMP phosphodiesterase class II (Or its inactivated variant)</fullName>
    </submittedName>
</protein>
<dbReference type="PANTHER" id="PTHR43155">
    <property type="entry name" value="CYCLIC DI-GMP PHOSPHODIESTERASE PA4108-RELATED"/>
    <property type="match status" value="1"/>
</dbReference>
<dbReference type="Proteomes" id="UP000199533">
    <property type="component" value="Unassembled WGS sequence"/>
</dbReference>
<dbReference type="GO" id="GO:0008081">
    <property type="term" value="F:phosphoric diester hydrolase activity"/>
    <property type="evidence" value="ECO:0007669"/>
    <property type="project" value="UniProtKB-ARBA"/>
</dbReference>
<dbReference type="SUPFAM" id="SSF109604">
    <property type="entry name" value="HD-domain/PDEase-like"/>
    <property type="match status" value="1"/>
</dbReference>
<evidence type="ECO:0000259" key="1">
    <source>
        <dbReference type="PROSITE" id="PS51832"/>
    </source>
</evidence>
<dbReference type="InterPro" id="IPR003607">
    <property type="entry name" value="HD/PDEase_dom"/>
</dbReference>
<accession>A0A1I4BIP0</accession>
<organism evidence="2 3">
    <name type="scientific">Nitrosomonas aestuarii</name>
    <dbReference type="NCBI Taxonomy" id="52441"/>
    <lineage>
        <taxon>Bacteria</taxon>
        <taxon>Pseudomonadati</taxon>
        <taxon>Pseudomonadota</taxon>
        <taxon>Betaproteobacteria</taxon>
        <taxon>Nitrosomonadales</taxon>
        <taxon>Nitrosomonadaceae</taxon>
        <taxon>Nitrosomonas</taxon>
    </lineage>
</organism>